<gene>
    <name evidence="2" type="ORF">BCF44_10289</name>
</gene>
<dbReference type="Proteomes" id="UP000256269">
    <property type="component" value="Unassembled WGS sequence"/>
</dbReference>
<dbReference type="EMBL" id="QUNO01000002">
    <property type="protein sequence ID" value="REH53868.1"/>
    <property type="molecule type" value="Genomic_DNA"/>
</dbReference>
<keyword evidence="1" id="KW-0472">Membrane</keyword>
<keyword evidence="1" id="KW-0812">Transmembrane</keyword>
<organism evidence="2 3">
    <name type="scientific">Kutzneria buriramensis</name>
    <dbReference type="NCBI Taxonomy" id="1045776"/>
    <lineage>
        <taxon>Bacteria</taxon>
        <taxon>Bacillati</taxon>
        <taxon>Actinomycetota</taxon>
        <taxon>Actinomycetes</taxon>
        <taxon>Pseudonocardiales</taxon>
        <taxon>Pseudonocardiaceae</taxon>
        <taxon>Kutzneria</taxon>
    </lineage>
</organism>
<evidence type="ECO:0000313" key="2">
    <source>
        <dbReference type="EMBL" id="REH53868.1"/>
    </source>
</evidence>
<comment type="caution">
    <text evidence="2">The sequence shown here is derived from an EMBL/GenBank/DDBJ whole genome shotgun (WGS) entry which is preliminary data.</text>
</comment>
<dbReference type="RefSeq" id="WP_116172989.1">
    <property type="nucleotide sequence ID" value="NZ_CP144375.1"/>
</dbReference>
<evidence type="ECO:0000313" key="3">
    <source>
        <dbReference type="Proteomes" id="UP000256269"/>
    </source>
</evidence>
<accession>A0A3E0I532</accession>
<sequence length="103" mass="10660">MDPDDERVRALLAKAGEQPGPPLGLTSDAIVRRGRRIRLIRWGSAVAGVAVVIAGVTVSLLLVTAKPVPPASPPHLPSATPVTTTTVDVTTTTWTTAETTSSP</sequence>
<reference evidence="2 3" key="1">
    <citation type="submission" date="2018-08" db="EMBL/GenBank/DDBJ databases">
        <title>Genomic Encyclopedia of Archaeal and Bacterial Type Strains, Phase II (KMG-II): from individual species to whole genera.</title>
        <authorList>
            <person name="Goeker M."/>
        </authorList>
    </citation>
    <scope>NUCLEOTIDE SEQUENCE [LARGE SCALE GENOMIC DNA]</scope>
    <source>
        <strain evidence="2 3">DSM 45791</strain>
    </source>
</reference>
<evidence type="ECO:0000256" key="1">
    <source>
        <dbReference type="SAM" id="Phobius"/>
    </source>
</evidence>
<name>A0A3E0I532_9PSEU</name>
<dbReference type="AlphaFoldDB" id="A0A3E0I532"/>
<protein>
    <submittedName>
        <fullName evidence="2">Uncharacterized protein</fullName>
    </submittedName>
</protein>
<proteinExistence type="predicted"/>
<keyword evidence="1" id="KW-1133">Transmembrane helix</keyword>
<feature type="transmembrane region" description="Helical" evidence="1">
    <location>
        <begin position="42"/>
        <end position="63"/>
    </location>
</feature>
<keyword evidence="3" id="KW-1185">Reference proteome</keyword>